<evidence type="ECO:0000256" key="2">
    <source>
        <dbReference type="ARBA" id="ARBA00023235"/>
    </source>
</evidence>
<organism evidence="4 5">
    <name type="scientific">Aliidiomarina haloalkalitolerans</name>
    <dbReference type="NCBI Taxonomy" id="859059"/>
    <lineage>
        <taxon>Bacteria</taxon>
        <taxon>Pseudomonadati</taxon>
        <taxon>Pseudomonadota</taxon>
        <taxon>Gammaproteobacteria</taxon>
        <taxon>Alteromonadales</taxon>
        <taxon>Idiomarinaceae</taxon>
        <taxon>Aliidiomarina</taxon>
    </lineage>
</organism>
<comment type="similarity">
    <text evidence="1">Belongs to the PhzF family.</text>
</comment>
<evidence type="ECO:0000313" key="4">
    <source>
        <dbReference type="EMBL" id="RUO21900.1"/>
    </source>
</evidence>
<proteinExistence type="inferred from homology"/>
<dbReference type="PANTHER" id="PTHR13774:SF17">
    <property type="entry name" value="PHENAZINE BIOSYNTHESIS-LIKE DOMAIN-CONTAINING PROTEIN"/>
    <property type="match status" value="1"/>
</dbReference>
<protein>
    <submittedName>
        <fullName evidence="4">Isomerase</fullName>
    </submittedName>
</protein>
<evidence type="ECO:0000256" key="1">
    <source>
        <dbReference type="ARBA" id="ARBA00008270"/>
    </source>
</evidence>
<dbReference type="Gene3D" id="3.10.310.10">
    <property type="entry name" value="Diaminopimelate Epimerase, Chain A, domain 1"/>
    <property type="match status" value="2"/>
</dbReference>
<dbReference type="PANTHER" id="PTHR13774">
    <property type="entry name" value="PHENAZINE BIOSYNTHESIS PROTEIN"/>
    <property type="match status" value="1"/>
</dbReference>
<dbReference type="PIRSF" id="PIRSF016184">
    <property type="entry name" value="PhzC_PhzF"/>
    <property type="match status" value="1"/>
</dbReference>
<dbReference type="Pfam" id="PF02567">
    <property type="entry name" value="PhzC-PhzF"/>
    <property type="match status" value="1"/>
</dbReference>
<keyword evidence="2 4" id="KW-0413">Isomerase</keyword>
<dbReference type="GO" id="GO:0005737">
    <property type="term" value="C:cytoplasm"/>
    <property type="evidence" value="ECO:0007669"/>
    <property type="project" value="TreeGrafter"/>
</dbReference>
<name>A0A432VZ18_9GAMM</name>
<dbReference type="GO" id="GO:0016853">
    <property type="term" value="F:isomerase activity"/>
    <property type="evidence" value="ECO:0007669"/>
    <property type="project" value="UniProtKB-KW"/>
</dbReference>
<comment type="caution">
    <text evidence="4">The sequence shown here is derived from an EMBL/GenBank/DDBJ whole genome shotgun (WGS) entry which is preliminary data.</text>
</comment>
<accession>A0A432VZ18</accession>
<feature type="active site" evidence="3">
    <location>
        <position position="46"/>
    </location>
</feature>
<sequence length="275" mass="30097">MQIKLYQVDSFSDRPFAGNPAAVCPLGAWLDDDMLQAIAEENNLSETAFFVPEGDGFRLRWFTPEAEVDLCGHATLAAAHVLYTHLHSEKPSLHFYTRSGELVVSKEDDSPALTMDFPASYPQAISGEARAGLLNFFEGALGVRPVAVASAFDYIVEFASAADVQAVVPDHGQLSLLDGRGVVITAPGDDCDFVSRCFFPKLRVNEDPVTGSAHCELAPYWFARWQQERSEFVAKQLSRRGGTVHCRITGDGHQRVELKGTVADYCQGTITLVNP</sequence>
<dbReference type="EMBL" id="PIPI01000001">
    <property type="protein sequence ID" value="RUO21900.1"/>
    <property type="molecule type" value="Genomic_DNA"/>
</dbReference>
<evidence type="ECO:0000256" key="3">
    <source>
        <dbReference type="PIRSR" id="PIRSR016184-1"/>
    </source>
</evidence>
<evidence type="ECO:0000313" key="5">
    <source>
        <dbReference type="Proteomes" id="UP000288212"/>
    </source>
</evidence>
<dbReference type="AlphaFoldDB" id="A0A432VZ18"/>
<reference evidence="4 5" key="1">
    <citation type="journal article" date="2011" name="Front. Microbiol.">
        <title>Genomic signatures of strain selection and enhancement in Bacillus atrophaeus var. globigii, a historical biowarfare simulant.</title>
        <authorList>
            <person name="Gibbons H.S."/>
            <person name="Broomall S.M."/>
            <person name="McNew L.A."/>
            <person name="Daligault H."/>
            <person name="Chapman C."/>
            <person name="Bruce D."/>
            <person name="Karavis M."/>
            <person name="Krepps M."/>
            <person name="McGregor P.A."/>
            <person name="Hong C."/>
            <person name="Park K.H."/>
            <person name="Akmal A."/>
            <person name="Feldman A."/>
            <person name="Lin J.S."/>
            <person name="Chang W.E."/>
            <person name="Higgs B.W."/>
            <person name="Demirev P."/>
            <person name="Lindquist J."/>
            <person name="Liem A."/>
            <person name="Fochler E."/>
            <person name="Read T.D."/>
            <person name="Tapia R."/>
            <person name="Johnson S."/>
            <person name="Bishop-Lilly K.A."/>
            <person name="Detter C."/>
            <person name="Han C."/>
            <person name="Sozhamannan S."/>
            <person name="Rosenzweig C.N."/>
            <person name="Skowronski E.W."/>
        </authorList>
    </citation>
    <scope>NUCLEOTIDE SEQUENCE [LARGE SCALE GENOMIC DNA]</scope>
    <source>
        <strain evidence="4 5">AK5</strain>
    </source>
</reference>
<dbReference type="OrthoDB" id="9788221at2"/>
<dbReference type="SUPFAM" id="SSF54506">
    <property type="entry name" value="Diaminopimelate epimerase-like"/>
    <property type="match status" value="1"/>
</dbReference>
<dbReference type="RefSeq" id="WP_126791157.1">
    <property type="nucleotide sequence ID" value="NZ_PIPI01000001.1"/>
</dbReference>
<dbReference type="NCBIfam" id="TIGR00654">
    <property type="entry name" value="PhzF_family"/>
    <property type="match status" value="1"/>
</dbReference>
<dbReference type="InterPro" id="IPR003719">
    <property type="entry name" value="Phenazine_PhzF-like"/>
</dbReference>
<dbReference type="Proteomes" id="UP000288212">
    <property type="component" value="Unassembled WGS sequence"/>
</dbReference>
<gene>
    <name evidence="4" type="ORF">CWE06_03390</name>
</gene>
<keyword evidence="5" id="KW-1185">Reference proteome</keyword>